<dbReference type="OrthoDB" id="4752861at2"/>
<evidence type="ECO:0000313" key="4">
    <source>
        <dbReference type="Proteomes" id="UP000015388"/>
    </source>
</evidence>
<proteinExistence type="predicted"/>
<organism evidence="3 4">
    <name type="scientific">Corynebacterium maris DSM 45190</name>
    <dbReference type="NCBI Taxonomy" id="1224163"/>
    <lineage>
        <taxon>Bacteria</taxon>
        <taxon>Bacillati</taxon>
        <taxon>Actinomycetota</taxon>
        <taxon>Actinomycetes</taxon>
        <taxon>Mycobacteriales</taxon>
        <taxon>Corynebacteriaceae</taxon>
        <taxon>Corynebacterium</taxon>
    </lineage>
</organism>
<dbReference type="RefSeq" id="WP_020933867.1">
    <property type="nucleotide sequence ID" value="NC_021915.1"/>
</dbReference>
<dbReference type="GO" id="GO:0003676">
    <property type="term" value="F:nucleic acid binding"/>
    <property type="evidence" value="ECO:0007669"/>
    <property type="project" value="InterPro"/>
</dbReference>
<keyword evidence="4" id="KW-1185">Reference proteome</keyword>
<dbReference type="STRING" id="1224163.B841_02245"/>
<dbReference type="eggNOG" id="COG1403">
    <property type="taxonomic scope" value="Bacteria"/>
</dbReference>
<dbReference type="GO" id="GO:0008270">
    <property type="term" value="F:zinc ion binding"/>
    <property type="evidence" value="ECO:0007669"/>
    <property type="project" value="InterPro"/>
</dbReference>
<dbReference type="PATRIC" id="fig|1224163.3.peg.454"/>
<dbReference type="Proteomes" id="UP000015388">
    <property type="component" value="Chromosome"/>
</dbReference>
<feature type="domain" description="HNH nuclease" evidence="2">
    <location>
        <begin position="316"/>
        <end position="368"/>
    </location>
</feature>
<sequence length="452" mass="49439">MTALLATAQELTNDDLLHRLTHAHDEMTRQKAEFLLSLAEFDVRGLARDAGAPSTMRWLGRTFRLADKTAYEYLRIGKGVAKFPVIAAAFRDAELTYSQVRLLRHLTVANELELLSLALSLSYSELELALAGRDQGGGGADPERDSFRIWIDKKTGRYRFTGDLSPEMGAAFAAALKTGELANLRDLADVDEDLLADDDALGDLLDEADAPKEAEEPGDTPAVTRFGPPLNSNLLSGLFGMINLARCARTSTRRAPGAQVHVMLTEDGHAFMPSNPAAPADALISTLLNGEFRGHLLDSKGVTMKMGRARRLISHGQETALLARWLFQCAMPGCNHTRFLEFHHLQEFSRGGATDPENLVPLCSACHSLVTHGLVTFAFDPASPADLRFSFRDGSVYVSKNRGLPVRDAATESTLDRHKRPCPVGPTLNWDEEPMISFDDDPEENSAAAEKL</sequence>
<gene>
    <name evidence="3" type="ORF">B841_02245</name>
</gene>
<accession>S5SSC9</accession>
<feature type="compositionally biased region" description="Acidic residues" evidence="1">
    <location>
        <begin position="430"/>
        <end position="444"/>
    </location>
</feature>
<evidence type="ECO:0000313" key="3">
    <source>
        <dbReference type="EMBL" id="AGS33932.1"/>
    </source>
</evidence>
<dbReference type="InterPro" id="IPR002711">
    <property type="entry name" value="HNH"/>
</dbReference>
<dbReference type="Pfam" id="PF01844">
    <property type="entry name" value="HNH"/>
    <property type="match status" value="1"/>
</dbReference>
<protein>
    <recommendedName>
        <fullName evidence="2">HNH nuclease domain-containing protein</fullName>
    </recommendedName>
</protein>
<feature type="region of interest" description="Disordered" evidence="1">
    <location>
        <begin position="411"/>
        <end position="452"/>
    </location>
</feature>
<dbReference type="CDD" id="cd00085">
    <property type="entry name" value="HNHc"/>
    <property type="match status" value="1"/>
</dbReference>
<evidence type="ECO:0000256" key="1">
    <source>
        <dbReference type="SAM" id="MobiDB-lite"/>
    </source>
</evidence>
<dbReference type="KEGG" id="cmd:B841_02245"/>
<reference evidence="3 4" key="1">
    <citation type="submission" date="2012-11" db="EMBL/GenBank/DDBJ databases">
        <title>The complete genome sequence of Corynebacterium maris Coryn-1 (=DSM 45190).</title>
        <authorList>
            <person name="Schaffert L."/>
            <person name="Albersmeier A."/>
            <person name="Kalinowski J."/>
            <person name="Ruckert C."/>
        </authorList>
    </citation>
    <scope>NUCLEOTIDE SEQUENCE [LARGE SCALE GENOMIC DNA]</scope>
    <source>
        <strain evidence="4">Coryn-1</strain>
    </source>
</reference>
<name>S5SSC9_9CORY</name>
<dbReference type="GO" id="GO:0004519">
    <property type="term" value="F:endonuclease activity"/>
    <property type="evidence" value="ECO:0007669"/>
    <property type="project" value="InterPro"/>
</dbReference>
<dbReference type="SMART" id="SM00507">
    <property type="entry name" value="HNHc"/>
    <property type="match status" value="1"/>
</dbReference>
<dbReference type="EMBL" id="CP003924">
    <property type="protein sequence ID" value="AGS33932.1"/>
    <property type="molecule type" value="Genomic_DNA"/>
</dbReference>
<dbReference type="AlphaFoldDB" id="S5SSC9"/>
<dbReference type="HOGENOM" id="CLU_026086_0_0_11"/>
<dbReference type="InterPro" id="IPR003615">
    <property type="entry name" value="HNH_nuc"/>
</dbReference>
<dbReference type="Gene3D" id="1.10.30.50">
    <property type="match status" value="1"/>
</dbReference>
<evidence type="ECO:0000259" key="2">
    <source>
        <dbReference type="SMART" id="SM00507"/>
    </source>
</evidence>